<feature type="transmembrane region" description="Helical" evidence="1">
    <location>
        <begin position="276"/>
        <end position="294"/>
    </location>
</feature>
<accession>A0A0F4LSU7</accession>
<feature type="transmembrane region" description="Helical" evidence="1">
    <location>
        <begin position="169"/>
        <end position="199"/>
    </location>
</feature>
<protein>
    <submittedName>
        <fullName evidence="2">Putative ABC transporter permease protein</fullName>
    </submittedName>
</protein>
<dbReference type="InterPro" id="IPR010288">
    <property type="entry name" value="EcsB_ABC"/>
</dbReference>
<dbReference type="PATRIC" id="fig|303541.3.peg.1097"/>
<feature type="transmembrane region" description="Helical" evidence="1">
    <location>
        <begin position="20"/>
        <end position="43"/>
    </location>
</feature>
<dbReference type="EMBL" id="JXLG01000005">
    <property type="protein sequence ID" value="KJY61645.1"/>
    <property type="molecule type" value="Genomic_DNA"/>
</dbReference>
<dbReference type="Pfam" id="PF05975">
    <property type="entry name" value="EcsB"/>
    <property type="match status" value="1"/>
</dbReference>
<proteinExistence type="predicted"/>
<keyword evidence="1" id="KW-0472">Membrane</keyword>
<keyword evidence="1" id="KW-0812">Transmembrane</keyword>
<evidence type="ECO:0000313" key="2">
    <source>
        <dbReference type="EMBL" id="KJY61645.1"/>
    </source>
</evidence>
<dbReference type="PIRSF" id="PIRSF037259">
    <property type="entry name" value="EcsB_ABC"/>
    <property type="match status" value="1"/>
</dbReference>
<reference evidence="2 3" key="1">
    <citation type="submission" date="2015-01" db="EMBL/GenBank/DDBJ databases">
        <title>Comparative genomics of the lactic acid bacteria isolated from the honey bee gut.</title>
        <authorList>
            <person name="Ellegaard K.M."/>
            <person name="Tamarit D."/>
            <person name="Javelind E."/>
            <person name="Olofsson T."/>
            <person name="Andersson S.G."/>
            <person name="Vasquez A."/>
        </authorList>
    </citation>
    <scope>NUCLEOTIDE SEQUENCE [LARGE SCALE GENOMIC DNA]</scope>
    <source>
        <strain evidence="2 3">Hma11</strain>
    </source>
</reference>
<dbReference type="Proteomes" id="UP000033682">
    <property type="component" value="Unassembled WGS sequence"/>
</dbReference>
<evidence type="ECO:0000313" key="3">
    <source>
        <dbReference type="Proteomes" id="UP000033682"/>
    </source>
</evidence>
<organism evidence="2 3">
    <name type="scientific">Lactobacillus apis</name>
    <dbReference type="NCBI Taxonomy" id="303541"/>
    <lineage>
        <taxon>Bacteria</taxon>
        <taxon>Bacillati</taxon>
        <taxon>Bacillota</taxon>
        <taxon>Bacilli</taxon>
        <taxon>Lactobacillales</taxon>
        <taxon>Lactobacillaceae</taxon>
        <taxon>Lactobacillus</taxon>
    </lineage>
</organism>
<evidence type="ECO:0000256" key="1">
    <source>
        <dbReference type="SAM" id="Phobius"/>
    </source>
</evidence>
<name>A0A0F4LSU7_9LACO</name>
<feature type="transmembrane region" description="Helical" evidence="1">
    <location>
        <begin position="300"/>
        <end position="320"/>
    </location>
</feature>
<feature type="transmembrane region" description="Helical" evidence="1">
    <location>
        <begin position="103"/>
        <end position="125"/>
    </location>
</feature>
<dbReference type="HOGENOM" id="CLU_054332_1_0_9"/>
<gene>
    <name evidence="2" type="ORF">JF72_09390</name>
</gene>
<feature type="transmembrane region" description="Helical" evidence="1">
    <location>
        <begin position="370"/>
        <end position="390"/>
    </location>
</feature>
<keyword evidence="3" id="KW-1185">Reference proteome</keyword>
<feature type="transmembrane region" description="Helical" evidence="1">
    <location>
        <begin position="341"/>
        <end position="364"/>
    </location>
</feature>
<dbReference type="RefSeq" id="WP_046307307.1">
    <property type="nucleotide sequence ID" value="NZ_KQ034000.1"/>
</dbReference>
<comment type="caution">
    <text evidence="2">The sequence shown here is derived from an EMBL/GenBank/DDBJ whole genome shotgun (WGS) entry which is preliminary data.</text>
</comment>
<sequence length="399" mass="46307">MRELAQKRLRKNLQQSLKYLVLVFNDFFILALIFLFGALMFWYAQSMKKMPTGLWFYRPLVGVIIWLPLISGKLVTLLEPADLHFLLPQDKQMRDYLKPMLNYSLIVPTIILVLIAGILFPFAALKAEISPVAYVVLAVVVLLAKVLQLKLEEYNLYSSHKLSLPLLSLLLLLGLICSATWTICGYIAVILILGAFFMLAQKQKNVALFDWQYAVSQEQGRKNRVYSAFSMFTDVKEKKISIKRRKYLDFLLPKSLAKEEPNKFLYRRSLLRNPEYLNLLVRMTAFAILISWLVQNWLWAFGLSCLVIFLTVYQLLPLVSEFDDNVMYRIYPIEREKRGQDLVAVLKLALGLQWLIISLSWLIILPINLQLAEAIIGLLIFSIIILWLYLPIKIKKRKI</sequence>
<keyword evidence="1" id="KW-1133">Transmembrane helix</keyword>
<dbReference type="STRING" id="303541.JF72_09390"/>
<feature type="transmembrane region" description="Helical" evidence="1">
    <location>
        <begin position="132"/>
        <end position="149"/>
    </location>
</feature>
<dbReference type="GO" id="GO:0016020">
    <property type="term" value="C:membrane"/>
    <property type="evidence" value="ECO:0007669"/>
    <property type="project" value="InterPro"/>
</dbReference>
<dbReference type="AlphaFoldDB" id="A0A0F4LSU7"/>